<dbReference type="EMBL" id="JBHSXN010000002">
    <property type="protein sequence ID" value="MFC6953283.1"/>
    <property type="molecule type" value="Genomic_DNA"/>
</dbReference>
<dbReference type="RefSeq" id="WP_336350244.1">
    <property type="nucleotide sequence ID" value="NZ_JAZAQL010000002.1"/>
</dbReference>
<evidence type="ECO:0000313" key="2">
    <source>
        <dbReference type="Proteomes" id="UP001596395"/>
    </source>
</evidence>
<name>A0ABD5VHV6_9EURY</name>
<protein>
    <recommendedName>
        <fullName evidence="3">Piwi domain-containing protein</fullName>
    </recommendedName>
</protein>
<keyword evidence="2" id="KW-1185">Reference proteome</keyword>
<organism evidence="1 2">
    <name type="scientific">Halorubellus litoreus</name>
    <dbReference type="NCBI Taxonomy" id="755308"/>
    <lineage>
        <taxon>Archaea</taxon>
        <taxon>Methanobacteriati</taxon>
        <taxon>Methanobacteriota</taxon>
        <taxon>Stenosarchaea group</taxon>
        <taxon>Halobacteria</taxon>
        <taxon>Halobacteriales</taxon>
        <taxon>Halorubellaceae</taxon>
        <taxon>Halorubellus</taxon>
    </lineage>
</organism>
<accession>A0ABD5VHV6</accession>
<gene>
    <name evidence="1" type="ORF">ACFQGB_10450</name>
</gene>
<dbReference type="Proteomes" id="UP001596395">
    <property type="component" value="Unassembled WGS sequence"/>
</dbReference>
<evidence type="ECO:0000313" key="1">
    <source>
        <dbReference type="EMBL" id="MFC6953283.1"/>
    </source>
</evidence>
<evidence type="ECO:0008006" key="3">
    <source>
        <dbReference type="Google" id="ProtNLM"/>
    </source>
</evidence>
<dbReference type="AlphaFoldDB" id="A0ABD5VHV6"/>
<proteinExistence type="predicted"/>
<sequence>MGISYGLRASFHLGRSPMDDAVDVLERCRDHGFAVAPFDDDETVDYALDLDAGDEERSAASRSELAADAAREGISSIEFDCRFDGVECELALVAPEDGSNGPEVYLSGIPEAAFAEGDGVSAAGVRRRADRFVDFVADVAATFDAWYAFATDSDYGLDSAFPRGRPPESGVSTLAWVTVFGPSWARELDGVDRLVHAPAYETRTLDGGGVLLRKSDRPAMGDEVDEGPPFSAREYVFDGLTPESLDTEMAAAKRREELGERLHRDPFRSLADGEVGSDPVMCQYDAPFDVDRIDYDEFPDDLDVEDNCFVLAVRREGDALYGVENDEFVRRLVDDDGEPLGELPADWPSEHEMVSLSIAVESLTAFAPRWFYMPEASSDHVSTFAELSGLRAVPSDMQLWEEIEASRE</sequence>
<comment type="caution">
    <text evidence="1">The sequence shown here is derived from an EMBL/GenBank/DDBJ whole genome shotgun (WGS) entry which is preliminary data.</text>
</comment>
<reference evidence="1 2" key="1">
    <citation type="journal article" date="2019" name="Int. J. Syst. Evol. Microbiol.">
        <title>The Global Catalogue of Microorganisms (GCM) 10K type strain sequencing project: providing services to taxonomists for standard genome sequencing and annotation.</title>
        <authorList>
            <consortium name="The Broad Institute Genomics Platform"/>
            <consortium name="The Broad Institute Genome Sequencing Center for Infectious Disease"/>
            <person name="Wu L."/>
            <person name="Ma J."/>
        </authorList>
    </citation>
    <scope>NUCLEOTIDE SEQUENCE [LARGE SCALE GENOMIC DNA]</scope>
    <source>
        <strain evidence="1 2">GX26</strain>
    </source>
</reference>